<dbReference type="GO" id="GO:0009103">
    <property type="term" value="P:lipopolysaccharide biosynthetic process"/>
    <property type="evidence" value="ECO:0007669"/>
    <property type="project" value="UniProtKB-ARBA"/>
</dbReference>
<keyword evidence="6 8" id="KW-1133">Transmembrane helix</keyword>
<dbReference type="InterPro" id="IPR050297">
    <property type="entry name" value="LipidA_mod_glycosyltrf_83"/>
</dbReference>
<evidence type="ECO:0000313" key="11">
    <source>
        <dbReference type="Proteomes" id="UP000238322"/>
    </source>
</evidence>
<keyword evidence="5 8" id="KW-0812">Transmembrane</keyword>
<dbReference type="GO" id="GO:0005886">
    <property type="term" value="C:plasma membrane"/>
    <property type="evidence" value="ECO:0007669"/>
    <property type="project" value="UniProtKB-SubCell"/>
</dbReference>
<comment type="subcellular location">
    <subcellularLocation>
        <location evidence="1">Cell membrane</location>
        <topology evidence="1">Multi-pass membrane protein</topology>
    </subcellularLocation>
</comment>
<dbReference type="Pfam" id="PF26626">
    <property type="entry name" value="DUF8201"/>
    <property type="match status" value="1"/>
</dbReference>
<feature type="domain" description="DUF8201" evidence="9">
    <location>
        <begin position="344"/>
        <end position="470"/>
    </location>
</feature>
<feature type="transmembrane region" description="Helical" evidence="8">
    <location>
        <begin position="130"/>
        <end position="147"/>
    </location>
</feature>
<sequence length="700" mass="78061">MFVAGALVYAYWYFSAPMPWPAPAPGQPAFDPTRGDLVQNGLLLLPEIVMNWFGGGESPLGGFDRLGIVLMATLILLFSYALGEFVLFRLNLLKQFGQIDGFVLRLASGLMLLSWSTCVLGQFGLLHYPLAFFVVLATLFFTLGIAWKKHLFERATEEQPPATYKSQEHESWAWLLAAVPLVLFTVGVSMLPPYEYDVVEYHLQLPKQWYEAGQITVLPGNIYSGMPMGAEMWALLPMVFQPWETDWYYGALTGKLIVGLFTLLTAGLLYGAGKRLSGEWAARAAAISALGTAWLIYQSGTGLVDGVWAFYTLAALYPVLLVFAAQPKDNDGLPLTGLAVFSGLMAGMAFSVKYPALLMAVLPVFGMWIYAVRTDWKRLGLYVAAVTVVVSPWLAKNVLATGNPVYPLAGNVFSTDIRSPSQIAQWDHAHQVPEDANGNRYSTKQLIQGFWIFLGRSDWMGLTIVPLAIAALWIAPRRLSIPLAVMLAISWLVWWGLSHRLERFLIPAIPLGCLLAGLGAQRISENRLGRVALRVWLGLGLFTAFALVNMYDSIKLDPQIFVSLESDKNVHITDAIAFLNEQASPEDVVLATGDAELFYLQTKVLYHTCFDDAPFKPLLAMTAQQRRDWLAERHVQWVYVHWGEIARFRSPGNYGFPEYVTREFFEEMEIQGILERTQFVHGNPEEPAVVIYRVRPADAP</sequence>
<dbReference type="AlphaFoldDB" id="A0A2S8FJ64"/>
<evidence type="ECO:0000256" key="1">
    <source>
        <dbReference type="ARBA" id="ARBA00004651"/>
    </source>
</evidence>
<evidence type="ECO:0000256" key="7">
    <source>
        <dbReference type="ARBA" id="ARBA00023136"/>
    </source>
</evidence>
<organism evidence="10 11">
    <name type="scientific">Blastopirellula marina</name>
    <dbReference type="NCBI Taxonomy" id="124"/>
    <lineage>
        <taxon>Bacteria</taxon>
        <taxon>Pseudomonadati</taxon>
        <taxon>Planctomycetota</taxon>
        <taxon>Planctomycetia</taxon>
        <taxon>Pirellulales</taxon>
        <taxon>Pirellulaceae</taxon>
        <taxon>Blastopirellula</taxon>
    </lineage>
</organism>
<proteinExistence type="predicted"/>
<dbReference type="Proteomes" id="UP000238322">
    <property type="component" value="Unassembled WGS sequence"/>
</dbReference>
<dbReference type="InterPro" id="IPR058514">
    <property type="entry name" value="DUF8201"/>
</dbReference>
<feature type="transmembrane region" description="Helical" evidence="8">
    <location>
        <begin position="332"/>
        <end position="350"/>
    </location>
</feature>
<accession>A0A2S8FJ64</accession>
<evidence type="ECO:0000256" key="2">
    <source>
        <dbReference type="ARBA" id="ARBA00022475"/>
    </source>
</evidence>
<feature type="transmembrane region" description="Helical" evidence="8">
    <location>
        <begin position="532"/>
        <end position="551"/>
    </location>
</feature>
<keyword evidence="4" id="KW-0808">Transferase</keyword>
<dbReference type="PANTHER" id="PTHR33908:SF11">
    <property type="entry name" value="MEMBRANE PROTEIN"/>
    <property type="match status" value="1"/>
</dbReference>
<evidence type="ECO:0000256" key="6">
    <source>
        <dbReference type="ARBA" id="ARBA00022989"/>
    </source>
</evidence>
<evidence type="ECO:0000256" key="3">
    <source>
        <dbReference type="ARBA" id="ARBA00022676"/>
    </source>
</evidence>
<feature type="transmembrane region" description="Helical" evidence="8">
    <location>
        <begin position="247"/>
        <end position="273"/>
    </location>
</feature>
<evidence type="ECO:0000259" key="9">
    <source>
        <dbReference type="Pfam" id="PF26626"/>
    </source>
</evidence>
<evidence type="ECO:0000256" key="8">
    <source>
        <dbReference type="SAM" id="Phobius"/>
    </source>
</evidence>
<evidence type="ECO:0000256" key="5">
    <source>
        <dbReference type="ARBA" id="ARBA00022692"/>
    </source>
</evidence>
<feature type="transmembrane region" description="Helical" evidence="8">
    <location>
        <begin position="481"/>
        <end position="498"/>
    </location>
</feature>
<name>A0A2S8FJ64_9BACT</name>
<dbReference type="PANTHER" id="PTHR33908">
    <property type="entry name" value="MANNOSYLTRANSFERASE YKCB-RELATED"/>
    <property type="match status" value="1"/>
</dbReference>
<feature type="transmembrane region" description="Helical" evidence="8">
    <location>
        <begin position="356"/>
        <end position="372"/>
    </location>
</feature>
<keyword evidence="7 8" id="KW-0472">Membrane</keyword>
<feature type="transmembrane region" description="Helical" evidence="8">
    <location>
        <begin position="102"/>
        <end position="124"/>
    </location>
</feature>
<feature type="transmembrane region" description="Helical" evidence="8">
    <location>
        <begin position="172"/>
        <end position="191"/>
    </location>
</feature>
<evidence type="ECO:0000313" key="10">
    <source>
        <dbReference type="EMBL" id="PQO32080.1"/>
    </source>
</evidence>
<dbReference type="GO" id="GO:0016763">
    <property type="term" value="F:pentosyltransferase activity"/>
    <property type="evidence" value="ECO:0007669"/>
    <property type="project" value="TreeGrafter"/>
</dbReference>
<evidence type="ECO:0000256" key="4">
    <source>
        <dbReference type="ARBA" id="ARBA00022679"/>
    </source>
</evidence>
<feature type="transmembrane region" description="Helical" evidence="8">
    <location>
        <begin position="280"/>
        <end position="300"/>
    </location>
</feature>
<protein>
    <recommendedName>
        <fullName evidence="9">DUF8201 domain-containing protein</fullName>
    </recommendedName>
</protein>
<keyword evidence="3" id="KW-0328">Glycosyltransferase</keyword>
<feature type="transmembrane region" description="Helical" evidence="8">
    <location>
        <begin position="68"/>
        <end position="90"/>
    </location>
</feature>
<feature type="transmembrane region" description="Helical" evidence="8">
    <location>
        <begin position="306"/>
        <end position="325"/>
    </location>
</feature>
<reference evidence="10 11" key="1">
    <citation type="submission" date="2018-02" db="EMBL/GenBank/DDBJ databases">
        <title>Comparative genomes isolates from brazilian mangrove.</title>
        <authorList>
            <person name="Araujo J.E."/>
            <person name="Taketani R.G."/>
            <person name="Silva M.C.P."/>
            <person name="Loureco M.V."/>
            <person name="Andreote F.D."/>
        </authorList>
    </citation>
    <scope>NUCLEOTIDE SEQUENCE [LARGE SCALE GENOMIC DNA]</scope>
    <source>
        <strain evidence="10 11">Hex-1 MGV</strain>
    </source>
</reference>
<feature type="transmembrane region" description="Helical" evidence="8">
    <location>
        <begin position="504"/>
        <end position="520"/>
    </location>
</feature>
<keyword evidence="2" id="KW-1003">Cell membrane</keyword>
<feature type="transmembrane region" description="Helical" evidence="8">
    <location>
        <begin position="450"/>
        <end position="474"/>
    </location>
</feature>
<feature type="transmembrane region" description="Helical" evidence="8">
    <location>
        <begin position="379"/>
        <end position="395"/>
    </location>
</feature>
<gene>
    <name evidence="10" type="ORF">C5Y83_17705</name>
</gene>
<comment type="caution">
    <text evidence="10">The sequence shown here is derived from an EMBL/GenBank/DDBJ whole genome shotgun (WGS) entry which is preliminary data.</text>
</comment>
<dbReference type="EMBL" id="PUHY01000012">
    <property type="protein sequence ID" value="PQO32080.1"/>
    <property type="molecule type" value="Genomic_DNA"/>
</dbReference>